<protein>
    <recommendedName>
        <fullName evidence="3">ATP-dependent DNA helicase</fullName>
    </recommendedName>
</protein>
<evidence type="ECO:0008006" key="3">
    <source>
        <dbReference type="Google" id="ProtNLM"/>
    </source>
</evidence>
<dbReference type="AlphaFoldDB" id="A0AAQ3WXH1"/>
<reference evidence="1 2" key="1">
    <citation type="submission" date="2024-02" db="EMBL/GenBank/DDBJ databases">
        <title>High-quality chromosome-scale genome assembly of Pensacola bahiagrass (Paspalum notatum Flugge var. saurae).</title>
        <authorList>
            <person name="Vega J.M."/>
            <person name="Podio M."/>
            <person name="Orjuela J."/>
            <person name="Siena L.A."/>
            <person name="Pessino S.C."/>
            <person name="Combes M.C."/>
            <person name="Mariac C."/>
            <person name="Albertini E."/>
            <person name="Pupilli F."/>
            <person name="Ortiz J.P.A."/>
            <person name="Leblanc O."/>
        </authorList>
    </citation>
    <scope>NUCLEOTIDE SEQUENCE [LARGE SCALE GENOMIC DNA]</scope>
    <source>
        <strain evidence="1">R1</strain>
        <tissue evidence="1">Leaf</tissue>
    </source>
</reference>
<dbReference type="EMBL" id="CP144749">
    <property type="protein sequence ID" value="WVZ77530.1"/>
    <property type="molecule type" value="Genomic_DNA"/>
</dbReference>
<proteinExistence type="predicted"/>
<sequence length="148" mass="17010">MINTRMIDRFQGEQIMYHSFDTTVYDPNNYYPSEFLNTLTPNGLPPHVLKLKVWMPNHTLLTDFVTVLGSWSMVSNEIASMMSMLERGFSCHNIPNIGVYLPERMFSHGQLCVALSRATTRLKVKILAILVVDEKKNMKGKKKDLNDE</sequence>
<name>A0AAQ3WXH1_PASNO</name>
<evidence type="ECO:0000313" key="2">
    <source>
        <dbReference type="Proteomes" id="UP001341281"/>
    </source>
</evidence>
<organism evidence="1 2">
    <name type="scientific">Paspalum notatum var. saurae</name>
    <dbReference type="NCBI Taxonomy" id="547442"/>
    <lineage>
        <taxon>Eukaryota</taxon>
        <taxon>Viridiplantae</taxon>
        <taxon>Streptophyta</taxon>
        <taxon>Embryophyta</taxon>
        <taxon>Tracheophyta</taxon>
        <taxon>Spermatophyta</taxon>
        <taxon>Magnoliopsida</taxon>
        <taxon>Liliopsida</taxon>
        <taxon>Poales</taxon>
        <taxon>Poaceae</taxon>
        <taxon>PACMAD clade</taxon>
        <taxon>Panicoideae</taxon>
        <taxon>Andropogonodae</taxon>
        <taxon>Paspaleae</taxon>
        <taxon>Paspalinae</taxon>
        <taxon>Paspalum</taxon>
    </lineage>
</organism>
<accession>A0AAQ3WXH1</accession>
<gene>
    <name evidence="1" type="ORF">U9M48_025388</name>
</gene>
<keyword evidence="2" id="KW-1185">Reference proteome</keyword>
<dbReference type="Proteomes" id="UP001341281">
    <property type="component" value="Chromosome 05"/>
</dbReference>
<dbReference type="PANTHER" id="PTHR10492">
    <property type="match status" value="1"/>
</dbReference>
<dbReference type="PANTHER" id="PTHR10492:SF92">
    <property type="entry name" value="ATP-DEPENDENT DNA HELICASE"/>
    <property type="match status" value="1"/>
</dbReference>
<evidence type="ECO:0000313" key="1">
    <source>
        <dbReference type="EMBL" id="WVZ77530.1"/>
    </source>
</evidence>